<keyword evidence="12" id="KW-1185">Reference proteome</keyword>
<comment type="catalytic activity">
    <reaction evidence="9">
        <text>2 superoxide + 2 H(+) = H2O2 + O2</text>
        <dbReference type="Rhea" id="RHEA:20696"/>
        <dbReference type="ChEBI" id="CHEBI:15378"/>
        <dbReference type="ChEBI" id="CHEBI:15379"/>
        <dbReference type="ChEBI" id="CHEBI:16240"/>
        <dbReference type="ChEBI" id="CHEBI:18421"/>
        <dbReference type="EC" id="1.15.1.1"/>
    </reaction>
</comment>
<dbReference type="InterPro" id="IPR006121">
    <property type="entry name" value="HMA_dom"/>
</dbReference>
<dbReference type="SUPFAM" id="SSF55008">
    <property type="entry name" value="HMA, heavy metal-associated domain"/>
    <property type="match status" value="1"/>
</dbReference>
<accession>A0A8K0CUH3</accession>
<dbReference type="SUPFAM" id="SSF49329">
    <property type="entry name" value="Cu,Zn superoxide dismutase-like"/>
    <property type="match status" value="1"/>
</dbReference>
<keyword evidence="3" id="KW-0479">Metal-binding</keyword>
<dbReference type="PROSITE" id="PS50846">
    <property type="entry name" value="HMA_2"/>
    <property type="match status" value="1"/>
</dbReference>
<dbReference type="GO" id="GO:0005507">
    <property type="term" value="F:copper ion binding"/>
    <property type="evidence" value="ECO:0007669"/>
    <property type="project" value="InterPro"/>
</dbReference>
<dbReference type="GO" id="GO:0004784">
    <property type="term" value="F:superoxide dismutase activity"/>
    <property type="evidence" value="ECO:0007669"/>
    <property type="project" value="UniProtKB-EC"/>
</dbReference>
<evidence type="ECO:0000256" key="5">
    <source>
        <dbReference type="ARBA" id="ARBA00022862"/>
    </source>
</evidence>
<sequence length="234" mass="24934">MSTKIEFAVQMTCEKCVSAVRKSLDVAGVEKVDVNLQTGSVVVDTTLTTEDIQKRLESSGRKAVVKGLAGSLAGVAILDTGNHNVQGVVRFVQINQNTCIVDGTIDGLNPGVHGLFVHETGDISRGCDSVGDCYNPKLQMNGDERLYGNLGSITAEKNGRAAFRLQDSIITLSDVIGRSLVVTEHPGTSNEDIGKRLACGIIARSSGLFQNPKTICACDGISIWDERNKPKSTL</sequence>
<comment type="similarity">
    <text evidence="7">In the C-terminal section; belongs to the Cu-Zn superoxide dismutase family.</text>
</comment>
<dbReference type="Pfam" id="PF00403">
    <property type="entry name" value="HMA"/>
    <property type="match status" value="1"/>
</dbReference>
<gene>
    <name evidence="11" type="ORF">ILUMI_12311</name>
</gene>
<evidence type="ECO:0000256" key="1">
    <source>
        <dbReference type="ARBA" id="ARBA00001973"/>
    </source>
</evidence>
<feature type="domain" description="HMA" evidence="10">
    <location>
        <begin position="2"/>
        <end position="64"/>
    </location>
</feature>
<dbReference type="EMBL" id="VTPC01007591">
    <property type="protein sequence ID" value="KAF2893870.1"/>
    <property type="molecule type" value="Genomic_DNA"/>
</dbReference>
<evidence type="ECO:0000256" key="3">
    <source>
        <dbReference type="ARBA" id="ARBA00022723"/>
    </source>
</evidence>
<dbReference type="EC" id="1.15.1.1" evidence="2"/>
<comment type="cofactor">
    <cofactor evidence="1">
        <name>Cu(2+)</name>
        <dbReference type="ChEBI" id="CHEBI:29036"/>
    </cofactor>
</comment>
<dbReference type="Gene3D" id="3.30.70.100">
    <property type="match status" value="1"/>
</dbReference>
<evidence type="ECO:0000259" key="10">
    <source>
        <dbReference type="PROSITE" id="PS50846"/>
    </source>
</evidence>
<keyword evidence="5" id="KW-0049">Antioxidant</keyword>
<organism evidence="11 12">
    <name type="scientific">Ignelater luminosus</name>
    <name type="common">Cucubano</name>
    <name type="synonym">Pyrophorus luminosus</name>
    <dbReference type="NCBI Taxonomy" id="2038154"/>
    <lineage>
        <taxon>Eukaryota</taxon>
        <taxon>Metazoa</taxon>
        <taxon>Ecdysozoa</taxon>
        <taxon>Arthropoda</taxon>
        <taxon>Hexapoda</taxon>
        <taxon>Insecta</taxon>
        <taxon>Pterygota</taxon>
        <taxon>Neoptera</taxon>
        <taxon>Endopterygota</taxon>
        <taxon>Coleoptera</taxon>
        <taxon>Polyphaga</taxon>
        <taxon>Elateriformia</taxon>
        <taxon>Elateroidea</taxon>
        <taxon>Elateridae</taxon>
        <taxon>Agrypninae</taxon>
        <taxon>Pyrophorini</taxon>
        <taxon>Ignelater</taxon>
    </lineage>
</organism>
<dbReference type="InterPro" id="IPR001424">
    <property type="entry name" value="SOD_Cu_Zn_dom"/>
</dbReference>
<dbReference type="Gene3D" id="2.60.40.200">
    <property type="entry name" value="Superoxide dismutase, copper/zinc binding domain"/>
    <property type="match status" value="1"/>
</dbReference>
<reference evidence="11" key="1">
    <citation type="submission" date="2019-08" db="EMBL/GenBank/DDBJ databases">
        <title>The genome of the North American firefly Photinus pyralis.</title>
        <authorList>
            <consortium name="Photinus pyralis genome working group"/>
            <person name="Fallon T.R."/>
            <person name="Sander Lower S.E."/>
            <person name="Weng J.-K."/>
        </authorList>
    </citation>
    <scope>NUCLEOTIDE SEQUENCE</scope>
    <source>
        <strain evidence="11">TRF0915ILg1</strain>
        <tissue evidence="11">Whole body</tissue>
    </source>
</reference>
<dbReference type="CDD" id="cd00371">
    <property type="entry name" value="HMA"/>
    <property type="match status" value="1"/>
</dbReference>
<keyword evidence="6" id="KW-0560">Oxidoreductase</keyword>
<dbReference type="PANTHER" id="PTHR10003">
    <property type="entry name" value="SUPEROXIDE DISMUTASE CU-ZN -RELATED"/>
    <property type="match status" value="1"/>
</dbReference>
<evidence type="ECO:0000313" key="12">
    <source>
        <dbReference type="Proteomes" id="UP000801492"/>
    </source>
</evidence>
<comment type="caution">
    <text evidence="11">The sequence shown here is derived from an EMBL/GenBank/DDBJ whole genome shotgun (WGS) entry which is preliminary data.</text>
</comment>
<dbReference type="OrthoDB" id="666972at2759"/>
<evidence type="ECO:0000256" key="7">
    <source>
        <dbReference type="ARBA" id="ARBA00025798"/>
    </source>
</evidence>
<dbReference type="Proteomes" id="UP000801492">
    <property type="component" value="Unassembled WGS sequence"/>
</dbReference>
<evidence type="ECO:0000256" key="4">
    <source>
        <dbReference type="ARBA" id="ARBA00022833"/>
    </source>
</evidence>
<evidence type="ECO:0000256" key="8">
    <source>
        <dbReference type="ARBA" id="ARBA00032899"/>
    </source>
</evidence>
<evidence type="ECO:0000256" key="2">
    <source>
        <dbReference type="ARBA" id="ARBA00012682"/>
    </source>
</evidence>
<protein>
    <recommendedName>
        <fullName evidence="2">superoxide dismutase</fullName>
        <ecNumber evidence="2">1.15.1.1</ecNumber>
    </recommendedName>
    <alternativeName>
        <fullName evidence="8">Superoxide dismutase copper chaperone</fullName>
    </alternativeName>
</protein>
<name>A0A8K0CUH3_IGNLU</name>
<dbReference type="InterPro" id="IPR024134">
    <property type="entry name" value="SOD_Cu/Zn_/chaperone"/>
</dbReference>
<proteinExistence type="inferred from homology"/>
<dbReference type="FunFam" id="2.60.40.200:FF:000006">
    <property type="entry name" value="Copper chaperone for superoxide dismutase"/>
    <property type="match status" value="1"/>
</dbReference>
<evidence type="ECO:0000256" key="9">
    <source>
        <dbReference type="ARBA" id="ARBA00049204"/>
    </source>
</evidence>
<evidence type="ECO:0000313" key="11">
    <source>
        <dbReference type="EMBL" id="KAF2893870.1"/>
    </source>
</evidence>
<evidence type="ECO:0000256" key="6">
    <source>
        <dbReference type="ARBA" id="ARBA00023002"/>
    </source>
</evidence>
<keyword evidence="4" id="KW-0862">Zinc</keyword>
<dbReference type="InterPro" id="IPR036163">
    <property type="entry name" value="HMA_dom_sf"/>
</dbReference>
<dbReference type="Pfam" id="PF00080">
    <property type="entry name" value="Sod_Cu"/>
    <property type="match status" value="1"/>
</dbReference>
<dbReference type="InterPro" id="IPR036423">
    <property type="entry name" value="SOD-like_Cu/Zn_dom_sf"/>
</dbReference>
<dbReference type="AlphaFoldDB" id="A0A8K0CUH3"/>